<accession>A0A250KNN6</accession>
<dbReference type="AlphaFoldDB" id="A0A250KNN6"/>
<reference evidence="1 2" key="1">
    <citation type="submission" date="2016-12" db="EMBL/GenBank/DDBJ databases">
        <title>Genome sequencing of Methylocaldum marinum.</title>
        <authorList>
            <person name="Takeuchi M."/>
            <person name="Kamagata Y."/>
            <person name="Hiraoka S."/>
            <person name="Oshima K."/>
            <person name="Hattori M."/>
            <person name="Iwasaki W."/>
        </authorList>
    </citation>
    <scope>NUCLEOTIDE SEQUENCE [LARGE SCALE GENOMIC DNA]</scope>
    <source>
        <strain evidence="1 2">S8</strain>
    </source>
</reference>
<dbReference type="Proteomes" id="UP000266313">
    <property type="component" value="Chromosome"/>
</dbReference>
<proteinExistence type="predicted"/>
<keyword evidence="2" id="KW-1185">Reference proteome</keyword>
<dbReference type="KEGG" id="mmai:sS8_1246"/>
<name>A0A250KNN6_9GAMM</name>
<evidence type="ECO:0000313" key="1">
    <source>
        <dbReference type="EMBL" id="BBA33208.1"/>
    </source>
</evidence>
<organism evidence="1 2">
    <name type="scientific">Methylocaldum marinum</name>
    <dbReference type="NCBI Taxonomy" id="1432792"/>
    <lineage>
        <taxon>Bacteria</taxon>
        <taxon>Pseudomonadati</taxon>
        <taxon>Pseudomonadota</taxon>
        <taxon>Gammaproteobacteria</taxon>
        <taxon>Methylococcales</taxon>
        <taxon>Methylococcaceae</taxon>
        <taxon>Methylocaldum</taxon>
    </lineage>
</organism>
<gene>
    <name evidence="1" type="ORF">sS8_1246</name>
</gene>
<evidence type="ECO:0000313" key="2">
    <source>
        <dbReference type="Proteomes" id="UP000266313"/>
    </source>
</evidence>
<dbReference type="EMBL" id="AP017928">
    <property type="protein sequence ID" value="BBA33208.1"/>
    <property type="molecule type" value="Genomic_DNA"/>
</dbReference>
<protein>
    <submittedName>
        <fullName evidence="1">Conserved domain protein</fullName>
    </submittedName>
</protein>
<sequence>MIVFFAVFLLAGCSSKEKTTLKEALLAKFKDDSDLKDYKLDPETIADCVVSEIGNALPGFAGDPRRDQYFEAYTRFVNAKSPADAEKAVADYQHLFGSIKEARHAALSVTDHVMTCMGKGVAMAGDDKAEGN</sequence>